<reference evidence="2" key="1">
    <citation type="journal article" date="2022" name="bioRxiv">
        <title>Sequencing and chromosome-scale assembly of the giantPleurodeles waltlgenome.</title>
        <authorList>
            <person name="Brown T."/>
            <person name="Elewa A."/>
            <person name="Iarovenko S."/>
            <person name="Subramanian E."/>
            <person name="Araus A.J."/>
            <person name="Petzold A."/>
            <person name="Susuki M."/>
            <person name="Suzuki K.-i.T."/>
            <person name="Hayashi T."/>
            <person name="Toyoda A."/>
            <person name="Oliveira C."/>
            <person name="Osipova E."/>
            <person name="Leigh N.D."/>
            <person name="Simon A."/>
            <person name="Yun M.H."/>
        </authorList>
    </citation>
    <scope>NUCLEOTIDE SEQUENCE</scope>
    <source>
        <strain evidence="2">20211129_DDA</strain>
        <tissue evidence="2">Liver</tissue>
    </source>
</reference>
<feature type="compositionally biased region" description="Basic and acidic residues" evidence="1">
    <location>
        <begin position="108"/>
        <end position="120"/>
    </location>
</feature>
<keyword evidence="3" id="KW-1185">Reference proteome</keyword>
<sequence length="120" mass="13075">MAACADASLRALTPVLFQQHSDPRFPLIRVPLNRGERREGVAARKKGRAGARRRVGTAEPGPPGPGLRLLSAGTEFSGAGPVERPSSWRRTEGPGGVRWSAGSSGWRRQAEEVRAWRPRR</sequence>
<feature type="region of interest" description="Disordered" evidence="1">
    <location>
        <begin position="37"/>
        <end position="120"/>
    </location>
</feature>
<evidence type="ECO:0000313" key="2">
    <source>
        <dbReference type="EMBL" id="KAJ1180939.1"/>
    </source>
</evidence>
<comment type="caution">
    <text evidence="2">The sequence shown here is derived from an EMBL/GenBank/DDBJ whole genome shotgun (WGS) entry which is preliminary data.</text>
</comment>
<evidence type="ECO:0000313" key="3">
    <source>
        <dbReference type="Proteomes" id="UP001066276"/>
    </source>
</evidence>
<proteinExistence type="predicted"/>
<accession>A0AAV7TYP2</accession>
<organism evidence="2 3">
    <name type="scientific">Pleurodeles waltl</name>
    <name type="common">Iberian ribbed newt</name>
    <dbReference type="NCBI Taxonomy" id="8319"/>
    <lineage>
        <taxon>Eukaryota</taxon>
        <taxon>Metazoa</taxon>
        <taxon>Chordata</taxon>
        <taxon>Craniata</taxon>
        <taxon>Vertebrata</taxon>
        <taxon>Euteleostomi</taxon>
        <taxon>Amphibia</taxon>
        <taxon>Batrachia</taxon>
        <taxon>Caudata</taxon>
        <taxon>Salamandroidea</taxon>
        <taxon>Salamandridae</taxon>
        <taxon>Pleurodelinae</taxon>
        <taxon>Pleurodeles</taxon>
    </lineage>
</organism>
<evidence type="ECO:0000256" key="1">
    <source>
        <dbReference type="SAM" id="MobiDB-lite"/>
    </source>
</evidence>
<name>A0AAV7TYP2_PLEWA</name>
<protein>
    <submittedName>
        <fullName evidence="2">Uncharacterized protein</fullName>
    </submittedName>
</protein>
<feature type="compositionally biased region" description="Basic residues" evidence="1">
    <location>
        <begin position="43"/>
        <end position="55"/>
    </location>
</feature>
<dbReference type="Proteomes" id="UP001066276">
    <property type="component" value="Chromosome 3_2"/>
</dbReference>
<dbReference type="AlphaFoldDB" id="A0AAV7TYP2"/>
<dbReference type="EMBL" id="JANPWB010000006">
    <property type="protein sequence ID" value="KAJ1180939.1"/>
    <property type="molecule type" value="Genomic_DNA"/>
</dbReference>
<gene>
    <name evidence="2" type="ORF">NDU88_006150</name>
</gene>